<keyword evidence="14" id="KW-0732">Signal</keyword>
<evidence type="ECO:0000313" key="17">
    <source>
        <dbReference type="EMBL" id="CAL4067774.1"/>
    </source>
</evidence>
<keyword evidence="10" id="KW-0393">Immunoglobulin domain</keyword>
<evidence type="ECO:0000256" key="6">
    <source>
        <dbReference type="ARBA" id="ARBA00023027"/>
    </source>
</evidence>
<feature type="domain" description="TIR" evidence="15">
    <location>
        <begin position="269"/>
        <end position="404"/>
    </location>
</feature>
<keyword evidence="3" id="KW-1090">Inhibition of host innate immune response by virus</keyword>
<dbReference type="SMART" id="SM00409">
    <property type="entry name" value="IG"/>
    <property type="match status" value="1"/>
</dbReference>
<keyword evidence="3" id="KW-0945">Host-virus interaction</keyword>
<keyword evidence="4" id="KW-0378">Hydrolase</keyword>
<feature type="signal peptide" evidence="14">
    <location>
        <begin position="1"/>
        <end position="23"/>
    </location>
</feature>
<feature type="chain" id="PRO_5043808241" description="Soluble interferon alpha/beta receptor OPG204" evidence="14">
    <location>
        <begin position="24"/>
        <end position="406"/>
    </location>
</feature>
<dbReference type="PANTHER" id="PTHR11890">
    <property type="entry name" value="INTERLEUKIN-1 RECEPTOR FAMILY MEMBER"/>
    <property type="match status" value="1"/>
</dbReference>
<dbReference type="InterPro" id="IPR007110">
    <property type="entry name" value="Ig-like_dom"/>
</dbReference>
<proteinExistence type="inferred from homology"/>
<comment type="caution">
    <text evidence="17">The sequence shown here is derived from an EMBL/GenBank/DDBJ whole genome shotgun (WGS) entry which is preliminary data.</text>
</comment>
<evidence type="ECO:0000259" key="16">
    <source>
        <dbReference type="PROSITE" id="PS50835"/>
    </source>
</evidence>
<dbReference type="PROSITE" id="PS50104">
    <property type="entry name" value="TIR"/>
    <property type="match status" value="1"/>
</dbReference>
<reference evidence="17 18" key="1">
    <citation type="submission" date="2024-05" db="EMBL/GenBank/DDBJ databases">
        <authorList>
            <person name="Wallberg A."/>
        </authorList>
    </citation>
    <scope>NUCLEOTIDE SEQUENCE [LARGE SCALE GENOMIC DNA]</scope>
</reference>
<name>A0AAV2Q0R4_MEGNR</name>
<dbReference type="Pfam" id="PF07679">
    <property type="entry name" value="I-set"/>
    <property type="match status" value="1"/>
</dbReference>
<keyword evidence="2" id="KW-0244">Early protein</keyword>
<keyword evidence="5" id="KW-1114">Inhibition of host interferon signaling pathway by virus</keyword>
<dbReference type="SUPFAM" id="SSF48726">
    <property type="entry name" value="Immunoglobulin"/>
    <property type="match status" value="1"/>
</dbReference>
<evidence type="ECO:0000256" key="8">
    <source>
        <dbReference type="ARBA" id="ARBA00023180"/>
    </source>
</evidence>
<dbReference type="PRINTS" id="PR01537">
    <property type="entry name" value="INTRLKN1R1F"/>
</dbReference>
<dbReference type="InterPro" id="IPR003599">
    <property type="entry name" value="Ig_sub"/>
</dbReference>
<keyword evidence="8" id="KW-0325">Glycoprotein</keyword>
<comment type="similarity">
    <text evidence="1">Belongs to the interleukin-1 receptor family.</text>
</comment>
<dbReference type="GO" id="GO:0016787">
    <property type="term" value="F:hydrolase activity"/>
    <property type="evidence" value="ECO:0007669"/>
    <property type="project" value="UniProtKB-KW"/>
</dbReference>
<evidence type="ECO:0000256" key="1">
    <source>
        <dbReference type="ARBA" id="ARBA00009752"/>
    </source>
</evidence>
<dbReference type="EMBL" id="CAXKWB010002821">
    <property type="protein sequence ID" value="CAL4067774.1"/>
    <property type="molecule type" value="Genomic_DNA"/>
</dbReference>
<gene>
    <name evidence="17" type="ORF">MNOR_LOCUS6722</name>
</gene>
<evidence type="ECO:0000256" key="10">
    <source>
        <dbReference type="ARBA" id="ARBA00023319"/>
    </source>
</evidence>
<keyword evidence="18" id="KW-1185">Reference proteome</keyword>
<evidence type="ECO:0000259" key="15">
    <source>
        <dbReference type="PROSITE" id="PS50104"/>
    </source>
</evidence>
<organism evidence="17 18">
    <name type="scientific">Meganyctiphanes norvegica</name>
    <name type="common">Northern krill</name>
    <name type="synonym">Thysanopoda norvegica</name>
    <dbReference type="NCBI Taxonomy" id="48144"/>
    <lineage>
        <taxon>Eukaryota</taxon>
        <taxon>Metazoa</taxon>
        <taxon>Ecdysozoa</taxon>
        <taxon>Arthropoda</taxon>
        <taxon>Crustacea</taxon>
        <taxon>Multicrustacea</taxon>
        <taxon>Malacostraca</taxon>
        <taxon>Eumalacostraca</taxon>
        <taxon>Eucarida</taxon>
        <taxon>Euphausiacea</taxon>
        <taxon>Euphausiidae</taxon>
        <taxon>Meganyctiphanes</taxon>
    </lineage>
</organism>
<feature type="domain" description="Ig-like" evidence="16">
    <location>
        <begin position="100"/>
        <end position="209"/>
    </location>
</feature>
<keyword evidence="7" id="KW-1015">Disulfide bond</keyword>
<dbReference type="AlphaFoldDB" id="A0AAV2Q0R4"/>
<dbReference type="InterPro" id="IPR036179">
    <property type="entry name" value="Ig-like_dom_sf"/>
</dbReference>
<protein>
    <recommendedName>
        <fullName evidence="12">Soluble interferon alpha/beta receptor OPG204</fullName>
    </recommendedName>
</protein>
<evidence type="ECO:0000256" key="4">
    <source>
        <dbReference type="ARBA" id="ARBA00022801"/>
    </source>
</evidence>
<dbReference type="Gene3D" id="2.60.40.10">
    <property type="entry name" value="Immunoglobulins"/>
    <property type="match status" value="1"/>
</dbReference>
<feature type="non-terminal residue" evidence="17">
    <location>
        <position position="406"/>
    </location>
</feature>
<comment type="subunit">
    <text evidence="11">Interacts with host IFNA1.</text>
</comment>
<dbReference type="InterPro" id="IPR013098">
    <property type="entry name" value="Ig_I-set"/>
</dbReference>
<evidence type="ECO:0000256" key="13">
    <source>
        <dbReference type="ARBA" id="ARBA00045444"/>
    </source>
</evidence>
<evidence type="ECO:0000256" key="11">
    <source>
        <dbReference type="ARBA" id="ARBA00038761"/>
    </source>
</evidence>
<evidence type="ECO:0000256" key="9">
    <source>
        <dbReference type="ARBA" id="ARBA00023258"/>
    </source>
</evidence>
<evidence type="ECO:0000256" key="7">
    <source>
        <dbReference type="ARBA" id="ARBA00023157"/>
    </source>
</evidence>
<dbReference type="GO" id="GO:0007165">
    <property type="term" value="P:signal transduction"/>
    <property type="evidence" value="ECO:0007669"/>
    <property type="project" value="InterPro"/>
</dbReference>
<dbReference type="InterPro" id="IPR000157">
    <property type="entry name" value="TIR_dom"/>
</dbReference>
<evidence type="ECO:0000256" key="14">
    <source>
        <dbReference type="SAM" id="SignalP"/>
    </source>
</evidence>
<dbReference type="InterPro" id="IPR035897">
    <property type="entry name" value="Toll_tir_struct_dom_sf"/>
</dbReference>
<dbReference type="PANTHER" id="PTHR11890:SF44">
    <property type="entry name" value="X-LINKED INTERLEUKIN-1 RECEPTOR ACCESSORY PROTEIN-LIKE 2"/>
    <property type="match status" value="1"/>
</dbReference>
<comment type="function">
    <text evidence="13">Counteracts the antiviral effects of host IFN-alpha/beta and key IFN-inducible proteins involved in viral RNA degradation suxh as host OAS1. Acts as a soluble IFN-alpha receptor and thus inhibits the interaction between host IFN-alpha and its receptor.</text>
</comment>
<evidence type="ECO:0000256" key="12">
    <source>
        <dbReference type="ARBA" id="ARBA00041012"/>
    </source>
</evidence>
<keyword evidence="6" id="KW-0520">NAD</keyword>
<dbReference type="InterPro" id="IPR015621">
    <property type="entry name" value="IL-1_rcpt_fam"/>
</dbReference>
<dbReference type="InterPro" id="IPR013783">
    <property type="entry name" value="Ig-like_fold"/>
</dbReference>
<dbReference type="Gene3D" id="3.40.50.10140">
    <property type="entry name" value="Toll/interleukin-1 receptor homology (TIR) domain"/>
    <property type="match status" value="1"/>
</dbReference>
<dbReference type="Proteomes" id="UP001497623">
    <property type="component" value="Unassembled WGS sequence"/>
</dbReference>
<evidence type="ECO:0000256" key="2">
    <source>
        <dbReference type="ARBA" id="ARBA00022518"/>
    </source>
</evidence>
<dbReference type="GO" id="GO:0039502">
    <property type="term" value="P:symbiont-mediated suppression of host type I interferon-mediated signaling pathway"/>
    <property type="evidence" value="ECO:0007669"/>
    <property type="project" value="UniProtKB-KW"/>
</dbReference>
<keyword evidence="3" id="KW-0899">Viral immunoevasion</keyword>
<dbReference type="Pfam" id="PF01582">
    <property type="entry name" value="TIR"/>
    <property type="match status" value="1"/>
</dbReference>
<keyword evidence="9" id="KW-0922">Interferon antiviral system evasion</keyword>
<dbReference type="SUPFAM" id="SSF52200">
    <property type="entry name" value="Toll/Interleukin receptor TIR domain"/>
    <property type="match status" value="1"/>
</dbReference>
<evidence type="ECO:0000256" key="3">
    <source>
        <dbReference type="ARBA" id="ARBA00022632"/>
    </source>
</evidence>
<accession>A0AAV2Q0R4</accession>
<evidence type="ECO:0000256" key="5">
    <source>
        <dbReference type="ARBA" id="ARBA00022830"/>
    </source>
</evidence>
<evidence type="ECO:0000313" key="18">
    <source>
        <dbReference type="Proteomes" id="UP001497623"/>
    </source>
</evidence>
<sequence>MFNKMSTGVMFFFVFINIRGVICSSPQLYYNGMAYDPIKGWGSTNYFHVLGETLMATHPPYITPSLEGNYTCQMLTPGGCYSNYTITLIVYGSKPTRELPVIDEFSEDVLTPLERSLELFCSARVGVRNISSEWTSTLKWYFLTNGSLIELGNEDLSISISDNDQLLQEKTGIIRSTLVIPHVSPAHLGTYTCIAQNQLGEDTKNITVSEGVPENERYVNLVTQCVNLIASNLLVLLLFYVAWQRFRIPLKLYYLHRKHVDDNDQDRKYLYDVVVIHGSSSSEWVYKELLPHLDGHYGYTCFLPHRDCPAGEILWESVCRAVNMSRMVLVVVTRCLATEPGDNWMMMQALAQALQEHTKIAAIIKEVLPGLGNLHENLRSVQKIYYPSAKTTRKSHHNNNSSKIDE</sequence>
<dbReference type="PROSITE" id="PS50835">
    <property type="entry name" value="IG_LIKE"/>
    <property type="match status" value="1"/>
</dbReference>